<keyword evidence="9" id="KW-1185">Reference proteome</keyword>
<feature type="compositionally biased region" description="Low complexity" evidence="6">
    <location>
        <begin position="529"/>
        <end position="540"/>
    </location>
</feature>
<feature type="transmembrane region" description="Helical" evidence="7">
    <location>
        <begin position="237"/>
        <end position="256"/>
    </location>
</feature>
<dbReference type="InterPro" id="IPR002293">
    <property type="entry name" value="AA/rel_permease1"/>
</dbReference>
<organism evidence="8 9">
    <name type="scientific">Mortierella polycephala</name>
    <dbReference type="NCBI Taxonomy" id="41804"/>
    <lineage>
        <taxon>Eukaryota</taxon>
        <taxon>Fungi</taxon>
        <taxon>Fungi incertae sedis</taxon>
        <taxon>Mucoromycota</taxon>
        <taxon>Mortierellomycotina</taxon>
        <taxon>Mortierellomycetes</taxon>
        <taxon>Mortierellales</taxon>
        <taxon>Mortierellaceae</taxon>
        <taxon>Mortierella</taxon>
    </lineage>
</organism>
<feature type="compositionally biased region" description="Polar residues" evidence="6">
    <location>
        <begin position="417"/>
        <end position="426"/>
    </location>
</feature>
<feature type="region of interest" description="Disordered" evidence="6">
    <location>
        <begin position="376"/>
        <end position="426"/>
    </location>
</feature>
<reference evidence="8" key="1">
    <citation type="journal article" date="2020" name="Fungal Divers.">
        <title>Resolving the Mortierellaceae phylogeny through synthesis of multi-gene phylogenetics and phylogenomics.</title>
        <authorList>
            <person name="Vandepol N."/>
            <person name="Liber J."/>
            <person name="Desiro A."/>
            <person name="Na H."/>
            <person name="Kennedy M."/>
            <person name="Barry K."/>
            <person name="Grigoriev I.V."/>
            <person name="Miller A.N."/>
            <person name="O'Donnell K."/>
            <person name="Stajich J.E."/>
            <person name="Bonito G."/>
        </authorList>
    </citation>
    <scope>NUCLEOTIDE SEQUENCE</scope>
    <source>
        <strain evidence="8">KOD948</strain>
    </source>
</reference>
<dbReference type="Proteomes" id="UP000726737">
    <property type="component" value="Unassembled WGS sequence"/>
</dbReference>
<evidence type="ECO:0000256" key="4">
    <source>
        <dbReference type="ARBA" id="ARBA00022989"/>
    </source>
</evidence>
<evidence type="ECO:0000256" key="5">
    <source>
        <dbReference type="ARBA" id="ARBA00023136"/>
    </source>
</evidence>
<evidence type="ECO:0000256" key="6">
    <source>
        <dbReference type="SAM" id="MobiDB-lite"/>
    </source>
</evidence>
<sequence>MLSLAGIDPSMGHVPFTAFLNYSGSSSAVYAALSSTLMASFVFCPQDSIIRMTEESRRPEKSMSRLIIGSSVASVLLGFPLVIALNYSVAKPIKGLLDETIPAVRAILETLGYSTGTVFVAIILVAIFCNGCIRLSMATRTVYAFSRDGGMPRSIYWNHLHPRRKTPQRVSWLVTTACMCSVFPYFWGNTVAFNWIASLGCISANLCFVVPLWMRLTHEGRLHFIPGPFSLGRFSRVLHVISIAWLLLLSLVLMFPSSMPLNKNNLNYAPVILVALAIVFAVSWIKARTDFTGGAKDVSRASHRLPTRPPQEINSRKLLEQIDHDQYPRTLGPFCQPSTPALVQRLKPPAAENTQRRQPIAPAVLHPKIRNALLKKPAKQRRLKRFPISPAPPRRDLAKKQQPHRLQPNMPPGLNWGDQQQRSQVSNITTTTATSNQSYHSSILGIPFTESPEMIPQELMGSSRYRPPSPPPSSPVSPRDGPSNPDSSGNRYTTEPVVSSALLLTRPFVIREEVVPEISIAPPTTIYMSESANQSSPSASKRTSVMRGTKGKTSVHGNLSIDEGSSVIVRNTAGVTQPNATGSRSASITFHTSFQDTTDRPLKAADSAFSSGPGLCRTLVAGKNKRMGLEGSKSVPIRSSKDRAPTPYPSSLADTEDSAMSEYGVSMMDDHYLFPTTTLTLSPPFQLAVGKTDEYSIDEIVNATEVATPRQAIFQGFGKDRHPPAISTSTFPAHGNGTIKVGDGGARLSENLSLPMMLPLVRTPTIHQSSHEYDSSFKLDCDDDEQEHKGGIKWIPSWMEGSLEQTVDSDDEEHSLQYPFVPTSKSRLHALDTSSSSTFQLPPSLFQLPNYDISTSLEVSAAPLTPSTVRASPYSGPVGERQDLVGYILRADRDREENSDLTQEHFQRTRTVASWAQEQARIQEKRSRHRARILILKELRKRDPNATLSVHSDSSTFSDLSVCSLSSISSTWPLSTTQSPPPSQSQSSVASGKKLIERYLKSQKPSQRSDVGLQSLHEDTPLKLSRFELVIREEKDEEPGLYMDTDDVLTSSLEIESLGAGVGRS</sequence>
<feature type="transmembrane region" description="Helical" evidence="7">
    <location>
        <begin position="66"/>
        <end position="90"/>
    </location>
</feature>
<feature type="region of interest" description="Disordered" evidence="6">
    <location>
        <begin position="529"/>
        <end position="559"/>
    </location>
</feature>
<evidence type="ECO:0000313" key="9">
    <source>
        <dbReference type="Proteomes" id="UP000726737"/>
    </source>
</evidence>
<evidence type="ECO:0000313" key="8">
    <source>
        <dbReference type="EMBL" id="KAG0261589.1"/>
    </source>
</evidence>
<accession>A0A9P6U6S6</accession>
<dbReference type="GO" id="GO:0016020">
    <property type="term" value="C:membrane"/>
    <property type="evidence" value="ECO:0007669"/>
    <property type="project" value="UniProtKB-SubCell"/>
</dbReference>
<dbReference type="PANTHER" id="PTHR45649">
    <property type="entry name" value="AMINO-ACID PERMEASE BAT1"/>
    <property type="match status" value="1"/>
</dbReference>
<evidence type="ECO:0000256" key="7">
    <source>
        <dbReference type="SAM" id="Phobius"/>
    </source>
</evidence>
<evidence type="ECO:0008006" key="10">
    <source>
        <dbReference type="Google" id="ProtNLM"/>
    </source>
</evidence>
<dbReference type="Pfam" id="PF13520">
    <property type="entry name" value="AA_permease_2"/>
    <property type="match status" value="1"/>
</dbReference>
<protein>
    <recommendedName>
        <fullName evidence="10">Amino acid permease/ SLC12A domain-containing protein</fullName>
    </recommendedName>
</protein>
<dbReference type="OrthoDB" id="2417308at2759"/>
<feature type="transmembrane region" description="Helical" evidence="7">
    <location>
        <begin position="193"/>
        <end position="216"/>
    </location>
</feature>
<feature type="transmembrane region" description="Helical" evidence="7">
    <location>
        <begin position="27"/>
        <end position="45"/>
    </location>
</feature>
<evidence type="ECO:0000256" key="1">
    <source>
        <dbReference type="ARBA" id="ARBA00004141"/>
    </source>
</evidence>
<feature type="region of interest" description="Disordered" evidence="6">
    <location>
        <begin position="460"/>
        <end position="494"/>
    </location>
</feature>
<keyword evidence="3 7" id="KW-0812">Transmembrane</keyword>
<feature type="region of interest" description="Disordered" evidence="6">
    <location>
        <begin position="627"/>
        <end position="655"/>
    </location>
</feature>
<gene>
    <name evidence="8" type="ORF">BG011_000878</name>
</gene>
<feature type="compositionally biased region" description="Low complexity" evidence="6">
    <location>
        <begin position="971"/>
        <end position="988"/>
    </location>
</feature>
<dbReference type="AlphaFoldDB" id="A0A9P6U6S6"/>
<evidence type="ECO:0000256" key="3">
    <source>
        <dbReference type="ARBA" id="ARBA00022692"/>
    </source>
</evidence>
<feature type="transmembrane region" description="Helical" evidence="7">
    <location>
        <begin position="268"/>
        <end position="287"/>
    </location>
</feature>
<feature type="compositionally biased region" description="Polar residues" evidence="6">
    <location>
        <begin position="484"/>
        <end position="494"/>
    </location>
</feature>
<dbReference type="Gene3D" id="1.20.1740.10">
    <property type="entry name" value="Amino acid/polyamine transporter I"/>
    <property type="match status" value="1"/>
</dbReference>
<dbReference type="EMBL" id="JAAAJA010000120">
    <property type="protein sequence ID" value="KAG0261589.1"/>
    <property type="molecule type" value="Genomic_DNA"/>
</dbReference>
<feature type="transmembrane region" description="Helical" evidence="7">
    <location>
        <begin position="110"/>
        <end position="133"/>
    </location>
</feature>
<proteinExistence type="predicted"/>
<keyword evidence="4 7" id="KW-1133">Transmembrane helix</keyword>
<dbReference type="GO" id="GO:0022857">
    <property type="term" value="F:transmembrane transporter activity"/>
    <property type="evidence" value="ECO:0007669"/>
    <property type="project" value="InterPro"/>
</dbReference>
<feature type="region of interest" description="Disordered" evidence="6">
    <location>
        <begin position="971"/>
        <end position="992"/>
    </location>
</feature>
<keyword evidence="5 7" id="KW-0472">Membrane</keyword>
<name>A0A9P6U6S6_9FUNG</name>
<keyword evidence="2" id="KW-0813">Transport</keyword>
<comment type="caution">
    <text evidence="8">The sequence shown here is derived from an EMBL/GenBank/DDBJ whole genome shotgun (WGS) entry which is preliminary data.</text>
</comment>
<evidence type="ECO:0000256" key="2">
    <source>
        <dbReference type="ARBA" id="ARBA00022448"/>
    </source>
</evidence>
<dbReference type="PANTHER" id="PTHR45649:SF26">
    <property type="entry name" value="OS04G0435100 PROTEIN"/>
    <property type="match status" value="1"/>
</dbReference>
<comment type="subcellular location">
    <subcellularLocation>
        <location evidence="1">Membrane</location>
        <topology evidence="1">Multi-pass membrane protein</topology>
    </subcellularLocation>
</comment>
<feature type="compositionally biased region" description="Basic residues" evidence="6">
    <location>
        <begin position="376"/>
        <end position="385"/>
    </location>
</feature>